<accession>A0A2H3K3A4</accession>
<dbReference type="STRING" id="742152.A0A2H3K3A4"/>
<reference evidence="2 3" key="1">
    <citation type="journal article" date="2012" name="Science">
        <title>The Paleozoic origin of enzymatic lignin decomposition reconstructed from 31 fungal genomes.</title>
        <authorList>
            <person name="Floudas D."/>
            <person name="Binder M."/>
            <person name="Riley R."/>
            <person name="Barry K."/>
            <person name="Blanchette R.A."/>
            <person name="Henrissat B."/>
            <person name="Martinez A.T."/>
            <person name="Otillar R."/>
            <person name="Spatafora J.W."/>
            <person name="Yadav J.S."/>
            <person name="Aerts A."/>
            <person name="Benoit I."/>
            <person name="Boyd A."/>
            <person name="Carlson A."/>
            <person name="Copeland A."/>
            <person name="Coutinho P.M."/>
            <person name="de Vries R.P."/>
            <person name="Ferreira P."/>
            <person name="Findley K."/>
            <person name="Foster B."/>
            <person name="Gaskell J."/>
            <person name="Glotzer D."/>
            <person name="Gorecki P."/>
            <person name="Heitman J."/>
            <person name="Hesse C."/>
            <person name="Hori C."/>
            <person name="Igarashi K."/>
            <person name="Jurgens J.A."/>
            <person name="Kallen N."/>
            <person name="Kersten P."/>
            <person name="Kohler A."/>
            <person name="Kuees U."/>
            <person name="Kumar T.K.A."/>
            <person name="Kuo A."/>
            <person name="LaButti K."/>
            <person name="Larrondo L.F."/>
            <person name="Lindquist E."/>
            <person name="Ling A."/>
            <person name="Lombard V."/>
            <person name="Lucas S."/>
            <person name="Lundell T."/>
            <person name="Martin R."/>
            <person name="McLaughlin D.J."/>
            <person name="Morgenstern I."/>
            <person name="Morin E."/>
            <person name="Murat C."/>
            <person name="Nagy L.G."/>
            <person name="Nolan M."/>
            <person name="Ohm R.A."/>
            <person name="Patyshakuliyeva A."/>
            <person name="Rokas A."/>
            <person name="Ruiz-Duenas F.J."/>
            <person name="Sabat G."/>
            <person name="Salamov A."/>
            <person name="Samejima M."/>
            <person name="Schmutz J."/>
            <person name="Slot J.C."/>
            <person name="St John F."/>
            <person name="Stenlid J."/>
            <person name="Sun H."/>
            <person name="Sun S."/>
            <person name="Syed K."/>
            <person name="Tsang A."/>
            <person name="Wiebenga A."/>
            <person name="Young D."/>
            <person name="Pisabarro A."/>
            <person name="Eastwood D.C."/>
            <person name="Martin F."/>
            <person name="Cullen D."/>
            <person name="Grigoriev I.V."/>
            <person name="Hibbett D.S."/>
        </authorList>
    </citation>
    <scope>NUCLEOTIDE SEQUENCE [LARGE SCALE GENOMIC DNA]</scope>
    <source>
        <strain evidence="2 3">MD-104</strain>
    </source>
</reference>
<protein>
    <submittedName>
        <fullName evidence="2">ADP-ribosylation</fullName>
    </submittedName>
</protein>
<dbReference type="AlphaFoldDB" id="A0A2H3K3A4"/>
<dbReference type="GO" id="GO:0003950">
    <property type="term" value="F:NAD+ poly-ADP-ribosyltransferase activity"/>
    <property type="evidence" value="ECO:0007669"/>
    <property type="project" value="InterPro"/>
</dbReference>
<dbReference type="OMA" id="EYPGCRR"/>
<dbReference type="Proteomes" id="UP000218811">
    <property type="component" value="Unassembled WGS sequence"/>
</dbReference>
<keyword evidence="3" id="KW-1185">Reference proteome</keyword>
<dbReference type="EMBL" id="KB468168">
    <property type="protein sequence ID" value="PCH44628.1"/>
    <property type="molecule type" value="Genomic_DNA"/>
</dbReference>
<proteinExistence type="predicted"/>
<sequence length="384" mass="42407">MCSDTSRGSDTLCEYPGCRRTVWKDPDGSYSSYCGTAHRNAVASTPSAVSKQPLCKNCQKRPAYVEGSRVHDFCGIRCATEFHQTGRPSASPQSPRAPGGRGGVCGLAGCQKPVFKPTNGPPSGYCSNAHRLEAVAKGQAEACLSCGKWPKAMVDENISDFCSQKCGQDVVNKAPIILEVNRQHEAFRSVAKQFTDSWKHPTAKPTVLRVWKIFSDQDHNDDFARYRLSVERRTGLKNGHSLRRWHGTKRACQIGDDRSPQNVKVCSQQTCSVCSIIRTSFNSAHFGRRFNYGRFGPGIYTSATSSKSNDYVDELGGSPYKALLLNDVVLGKTKKEYTDQPNYTEAPAGYDSVIGEPGGDLNYDESIVYKNEAIRPLFLVIYRR</sequence>
<dbReference type="SUPFAM" id="SSF56399">
    <property type="entry name" value="ADP-ribosylation"/>
    <property type="match status" value="1"/>
</dbReference>
<dbReference type="Pfam" id="PF00644">
    <property type="entry name" value="PARP"/>
    <property type="match status" value="1"/>
</dbReference>
<gene>
    <name evidence="2" type="ORF">WOLCODRAFT_139106</name>
</gene>
<dbReference type="InterPro" id="IPR012317">
    <property type="entry name" value="Poly(ADP-ribose)pol_cat_dom"/>
</dbReference>
<dbReference type="Gene3D" id="3.90.228.10">
    <property type="match status" value="1"/>
</dbReference>
<organism evidence="2 3">
    <name type="scientific">Wolfiporia cocos (strain MD-104)</name>
    <name type="common">Brown rot fungus</name>
    <dbReference type="NCBI Taxonomy" id="742152"/>
    <lineage>
        <taxon>Eukaryota</taxon>
        <taxon>Fungi</taxon>
        <taxon>Dikarya</taxon>
        <taxon>Basidiomycota</taxon>
        <taxon>Agaricomycotina</taxon>
        <taxon>Agaricomycetes</taxon>
        <taxon>Polyporales</taxon>
        <taxon>Phaeolaceae</taxon>
        <taxon>Wolfiporia</taxon>
    </lineage>
</organism>
<feature type="domain" description="PARP catalytic" evidence="1">
    <location>
        <begin position="275"/>
        <end position="356"/>
    </location>
</feature>
<evidence type="ECO:0000259" key="1">
    <source>
        <dbReference type="Pfam" id="PF00644"/>
    </source>
</evidence>
<evidence type="ECO:0000313" key="2">
    <source>
        <dbReference type="EMBL" id="PCH44628.1"/>
    </source>
</evidence>
<dbReference type="PANTHER" id="PTHR31681">
    <property type="entry name" value="C2H2-LIKE ZINC FINGER PROTEIN"/>
    <property type="match status" value="1"/>
</dbReference>
<name>A0A2H3K3A4_WOLCO</name>
<dbReference type="PANTHER" id="PTHR31681:SF3">
    <property type="entry name" value="OS04G0690100 PROTEIN"/>
    <property type="match status" value="1"/>
</dbReference>
<evidence type="ECO:0000313" key="3">
    <source>
        <dbReference type="Proteomes" id="UP000218811"/>
    </source>
</evidence>
<dbReference type="OrthoDB" id="9514740at2759"/>